<evidence type="ECO:0000256" key="2">
    <source>
        <dbReference type="ARBA" id="ARBA00008873"/>
    </source>
</evidence>
<keyword evidence="5 9" id="KW-1133">Transmembrane helix</keyword>
<feature type="transmembrane region" description="Helical" evidence="9">
    <location>
        <begin position="135"/>
        <end position="152"/>
    </location>
</feature>
<dbReference type="InterPro" id="IPR027469">
    <property type="entry name" value="Cation_efflux_TMD_sf"/>
</dbReference>
<evidence type="ECO:0000256" key="7">
    <source>
        <dbReference type="ARBA" id="ARBA00023136"/>
    </source>
</evidence>
<dbReference type="InterPro" id="IPR050681">
    <property type="entry name" value="CDF/SLC30A"/>
</dbReference>
<evidence type="ECO:0000313" key="12">
    <source>
        <dbReference type="EMBL" id="GAA4981897.1"/>
    </source>
</evidence>
<feature type="transmembrane region" description="Helical" evidence="9">
    <location>
        <begin position="164"/>
        <end position="184"/>
    </location>
</feature>
<feature type="domain" description="Cation efflux protein cytoplasmic" evidence="11">
    <location>
        <begin position="262"/>
        <end position="332"/>
    </location>
</feature>
<evidence type="ECO:0000256" key="3">
    <source>
        <dbReference type="ARBA" id="ARBA00022448"/>
    </source>
</evidence>
<evidence type="ECO:0000256" key="6">
    <source>
        <dbReference type="ARBA" id="ARBA00023065"/>
    </source>
</evidence>
<sequence length="374" mass="39304">MPTPPHGHDDVHEAGHDHGAVGHDHDAGRGDHDHGDHDHGDHGDHGHAGHSHGVSADADRRWLTAALSLIAVFMVGEVVVGIAASSLALLSDAAHMLTDAASIVLALIAMRLAAKPARGGYTYGLKRAEILSAQANGLTLVLLALWLGYEAIRRLVHPPDVEGGLVLITALVGIAVNIAAAWCISRANRTSLNVEGAFQHILNDLFAFVGTAVAGAIVLTTGFSRADPIATLLVVVLMLKAGFELIRASGRIFLEAAPTGVDPDQVGDRMAAADQVVEVHDLHIWQITTGQPALSAHVLVTPGGDCHAVRRAMQRDLKTAYGITHATLQVDHLGEDTDEGLLQIGTPPRADAHGRHGDAEDAHGPVHRPGPHEH</sequence>
<proteinExistence type="inferred from homology"/>
<feature type="compositionally biased region" description="Basic and acidic residues" evidence="8">
    <location>
        <begin position="350"/>
        <end position="374"/>
    </location>
</feature>
<dbReference type="InterPro" id="IPR058533">
    <property type="entry name" value="Cation_efflux_TM"/>
</dbReference>
<dbReference type="PANTHER" id="PTHR11562">
    <property type="entry name" value="CATION EFFLUX PROTEIN/ ZINC TRANSPORTER"/>
    <property type="match status" value="1"/>
</dbReference>
<reference evidence="13" key="1">
    <citation type="journal article" date="2019" name="Int. J. Syst. Evol. Microbiol.">
        <title>The Global Catalogue of Microorganisms (GCM) 10K type strain sequencing project: providing services to taxonomists for standard genome sequencing and annotation.</title>
        <authorList>
            <consortium name="The Broad Institute Genomics Platform"/>
            <consortium name="The Broad Institute Genome Sequencing Center for Infectious Disease"/>
            <person name="Wu L."/>
            <person name="Ma J."/>
        </authorList>
    </citation>
    <scope>NUCLEOTIDE SEQUENCE [LARGE SCALE GENOMIC DNA]</scope>
    <source>
        <strain evidence="13">JCM 17986</strain>
    </source>
</reference>
<dbReference type="InterPro" id="IPR036837">
    <property type="entry name" value="Cation_efflux_CTD_sf"/>
</dbReference>
<dbReference type="SUPFAM" id="SSF160240">
    <property type="entry name" value="Cation efflux protein cytoplasmic domain-like"/>
    <property type="match status" value="1"/>
</dbReference>
<dbReference type="InterPro" id="IPR027470">
    <property type="entry name" value="Cation_efflux_CTD"/>
</dbReference>
<dbReference type="Pfam" id="PF16916">
    <property type="entry name" value="ZT_dimer"/>
    <property type="match status" value="1"/>
</dbReference>
<evidence type="ECO:0000259" key="10">
    <source>
        <dbReference type="Pfam" id="PF01545"/>
    </source>
</evidence>
<name>A0ABP9HYD4_9ACTN</name>
<keyword evidence="13" id="KW-1185">Reference proteome</keyword>
<dbReference type="EMBL" id="BAABHS010000024">
    <property type="protein sequence ID" value="GAA4981897.1"/>
    <property type="molecule type" value="Genomic_DNA"/>
</dbReference>
<keyword evidence="4 9" id="KW-0812">Transmembrane</keyword>
<dbReference type="RefSeq" id="WP_345678778.1">
    <property type="nucleotide sequence ID" value="NZ_BAABHS010000024.1"/>
</dbReference>
<dbReference type="Proteomes" id="UP001500466">
    <property type="component" value="Unassembled WGS sequence"/>
</dbReference>
<evidence type="ECO:0000313" key="13">
    <source>
        <dbReference type="Proteomes" id="UP001500466"/>
    </source>
</evidence>
<evidence type="ECO:0000259" key="11">
    <source>
        <dbReference type="Pfam" id="PF16916"/>
    </source>
</evidence>
<keyword evidence="6" id="KW-0406">Ion transport</keyword>
<dbReference type="Gene3D" id="1.20.1510.10">
    <property type="entry name" value="Cation efflux protein transmembrane domain"/>
    <property type="match status" value="1"/>
</dbReference>
<accession>A0ABP9HYD4</accession>
<feature type="transmembrane region" description="Helical" evidence="9">
    <location>
        <begin position="93"/>
        <end position="114"/>
    </location>
</feature>
<dbReference type="InterPro" id="IPR002524">
    <property type="entry name" value="Cation_efflux"/>
</dbReference>
<feature type="region of interest" description="Disordered" evidence="8">
    <location>
        <begin position="1"/>
        <end position="54"/>
    </location>
</feature>
<comment type="caution">
    <text evidence="12">The sequence shown here is derived from an EMBL/GenBank/DDBJ whole genome shotgun (WGS) entry which is preliminary data.</text>
</comment>
<comment type="subcellular location">
    <subcellularLocation>
        <location evidence="1">Membrane</location>
        <topology evidence="1">Multi-pass membrane protein</topology>
    </subcellularLocation>
</comment>
<evidence type="ECO:0000256" key="9">
    <source>
        <dbReference type="SAM" id="Phobius"/>
    </source>
</evidence>
<evidence type="ECO:0000256" key="1">
    <source>
        <dbReference type="ARBA" id="ARBA00004141"/>
    </source>
</evidence>
<feature type="transmembrane region" description="Helical" evidence="9">
    <location>
        <begin position="62"/>
        <end position="87"/>
    </location>
</feature>
<evidence type="ECO:0000256" key="5">
    <source>
        <dbReference type="ARBA" id="ARBA00022989"/>
    </source>
</evidence>
<feature type="region of interest" description="Disordered" evidence="8">
    <location>
        <begin position="345"/>
        <end position="374"/>
    </location>
</feature>
<evidence type="ECO:0000256" key="8">
    <source>
        <dbReference type="SAM" id="MobiDB-lite"/>
    </source>
</evidence>
<evidence type="ECO:0000256" key="4">
    <source>
        <dbReference type="ARBA" id="ARBA00022692"/>
    </source>
</evidence>
<protein>
    <submittedName>
        <fullName evidence="12">Cation diffusion facilitator family transporter</fullName>
    </submittedName>
</protein>
<comment type="similarity">
    <text evidence="2">Belongs to the cation diffusion facilitator (CDF) transporter (TC 2.A.4) family. SLC30A subfamily.</text>
</comment>
<dbReference type="SUPFAM" id="SSF161111">
    <property type="entry name" value="Cation efflux protein transmembrane domain-like"/>
    <property type="match status" value="1"/>
</dbReference>
<keyword evidence="7 9" id="KW-0472">Membrane</keyword>
<dbReference type="NCBIfam" id="TIGR01297">
    <property type="entry name" value="CDF"/>
    <property type="match status" value="1"/>
</dbReference>
<feature type="transmembrane region" description="Helical" evidence="9">
    <location>
        <begin position="205"/>
        <end position="223"/>
    </location>
</feature>
<dbReference type="PANTHER" id="PTHR11562:SF17">
    <property type="entry name" value="RE54080P-RELATED"/>
    <property type="match status" value="1"/>
</dbReference>
<feature type="compositionally biased region" description="Basic and acidic residues" evidence="8">
    <location>
        <begin position="1"/>
        <end position="47"/>
    </location>
</feature>
<dbReference type="Pfam" id="PF01545">
    <property type="entry name" value="Cation_efflux"/>
    <property type="match status" value="1"/>
</dbReference>
<feature type="domain" description="Cation efflux protein transmembrane" evidence="10">
    <location>
        <begin position="63"/>
        <end position="253"/>
    </location>
</feature>
<gene>
    <name evidence="12" type="ORF">GCM10023205_59070</name>
</gene>
<organism evidence="12 13">
    <name type="scientific">Yinghuangia aomiensis</name>
    <dbReference type="NCBI Taxonomy" id="676205"/>
    <lineage>
        <taxon>Bacteria</taxon>
        <taxon>Bacillati</taxon>
        <taxon>Actinomycetota</taxon>
        <taxon>Actinomycetes</taxon>
        <taxon>Kitasatosporales</taxon>
        <taxon>Streptomycetaceae</taxon>
        <taxon>Yinghuangia</taxon>
    </lineage>
</organism>
<keyword evidence="3" id="KW-0813">Transport</keyword>
<feature type="transmembrane region" description="Helical" evidence="9">
    <location>
        <begin position="229"/>
        <end position="246"/>
    </location>
</feature>